<dbReference type="GO" id="GO:0046961">
    <property type="term" value="F:proton-transporting ATPase activity, rotational mechanism"/>
    <property type="evidence" value="ECO:0007669"/>
    <property type="project" value="TreeGrafter"/>
</dbReference>
<dbReference type="Proteomes" id="UP000199612">
    <property type="component" value="Unassembled WGS sequence"/>
</dbReference>
<dbReference type="AlphaFoldDB" id="A0A1I1HRS4"/>
<organism evidence="15 16">
    <name type="scientific">Alkalibacterium subtropicum</name>
    <dbReference type="NCBI Taxonomy" id="753702"/>
    <lineage>
        <taxon>Bacteria</taxon>
        <taxon>Bacillati</taxon>
        <taxon>Bacillota</taxon>
        <taxon>Bacilli</taxon>
        <taxon>Lactobacillales</taxon>
        <taxon>Carnobacteriaceae</taxon>
        <taxon>Alkalibacterium</taxon>
    </lineage>
</organism>
<reference evidence="16" key="1">
    <citation type="submission" date="2016-10" db="EMBL/GenBank/DDBJ databases">
        <authorList>
            <person name="Varghese N."/>
            <person name="Submissions S."/>
        </authorList>
    </citation>
    <scope>NUCLEOTIDE SEQUENCE [LARGE SCALE GENOMIC DNA]</scope>
    <source>
        <strain evidence="16">DSM 23664</strain>
    </source>
</reference>
<keyword evidence="8 12" id="KW-0472">Membrane</keyword>
<dbReference type="GO" id="GO:0012505">
    <property type="term" value="C:endomembrane system"/>
    <property type="evidence" value="ECO:0007669"/>
    <property type="project" value="UniProtKB-SubCell"/>
</dbReference>
<keyword evidence="4 12" id="KW-0812">Transmembrane</keyword>
<evidence type="ECO:0000256" key="14">
    <source>
        <dbReference type="SAM" id="Coils"/>
    </source>
</evidence>
<evidence type="ECO:0000256" key="11">
    <source>
        <dbReference type="ARBA" id="ARBA00037847"/>
    </source>
</evidence>
<sequence length="250" mass="30056">MTISWFEIIAQIINFFIILFILQRLLYKPVLKVMEQRQERIQKAQIEADRKMREAQKLMDRYEKKIENIQKERVDILDDARTQAQQKRERLLNDYIMEAESKRHAYLKEIEDEKDNFKRRLRQNLGESAVKIAAHILNMISYKELESEVFNTFILNLRNVKQNIPDLEDLKKEQHVQVRSYRDLSQHEKTSIEEALKGQLRSLEEIHYETDPELILGYELFLETYTVHTNIRNYLTEIEKEIIKSLDSNG</sequence>
<dbReference type="InterPro" id="IPR002146">
    <property type="entry name" value="ATP_synth_b/b'su_bac/chlpt"/>
</dbReference>
<evidence type="ECO:0000256" key="7">
    <source>
        <dbReference type="ARBA" id="ARBA00023065"/>
    </source>
</evidence>
<accession>A0A1I1HRS4</accession>
<dbReference type="Pfam" id="PF00430">
    <property type="entry name" value="ATP-synt_B"/>
    <property type="match status" value="1"/>
</dbReference>
<comment type="subunit">
    <text evidence="12">F-type ATPases have 2 components, F(1) - the catalytic core - and F(0) - the membrane proton channel. F(1) has five subunits: alpha(3), beta(3), gamma(1), delta(1), epsilon(1). F(0) has three main subunits: a(1), b(2) and c(10-14). The alpha and beta chains form an alternating ring which encloses part of the gamma chain. F(1) is attached to F(0) by a central stalk formed by the gamma and epsilon chains, while a peripheral stalk is formed by the delta and b chains.</text>
</comment>
<comment type="subcellular location">
    <subcellularLocation>
        <location evidence="12">Cell membrane</location>
        <topology evidence="12">Single-pass membrane protein</topology>
    </subcellularLocation>
    <subcellularLocation>
        <location evidence="11">Endomembrane system</location>
        <topology evidence="11">Single-pass membrane protein</topology>
    </subcellularLocation>
</comment>
<comment type="similarity">
    <text evidence="1 12 13">Belongs to the ATPase B chain family.</text>
</comment>
<evidence type="ECO:0000256" key="8">
    <source>
        <dbReference type="ARBA" id="ARBA00023136"/>
    </source>
</evidence>
<comment type="function">
    <text evidence="10 12">F(1)F(0) ATP synthase produces ATP from ADP in the presence of a proton or sodium gradient. F-type ATPases consist of two structural domains, F(1) containing the extramembraneous catalytic core and F(0) containing the membrane proton channel, linked together by a central stalk and a peripheral stalk. During catalysis, ATP synthesis in the catalytic domain of F(1) is coupled via a rotary mechanism of the central stalk subunits to proton translocation.</text>
</comment>
<protein>
    <recommendedName>
        <fullName evidence="12">ATP synthase subunit b</fullName>
    </recommendedName>
    <alternativeName>
        <fullName evidence="12">ATP synthase F(0) sector subunit b</fullName>
    </alternativeName>
    <alternativeName>
        <fullName evidence="12">ATPase subunit I</fullName>
    </alternativeName>
    <alternativeName>
        <fullName evidence="12">F-type ATPase subunit b</fullName>
        <shortName evidence="12">F-ATPase subunit b</shortName>
    </alternativeName>
</protein>
<keyword evidence="14" id="KW-0175">Coiled coil</keyword>
<dbReference type="RefSeq" id="WP_091529378.1">
    <property type="nucleotide sequence ID" value="NZ_FOLT01000004.1"/>
</dbReference>
<dbReference type="InterPro" id="IPR050059">
    <property type="entry name" value="ATP_synthase_B_chain"/>
</dbReference>
<evidence type="ECO:0000256" key="5">
    <source>
        <dbReference type="ARBA" id="ARBA00022781"/>
    </source>
</evidence>
<gene>
    <name evidence="12" type="primary">atpF</name>
    <name evidence="15" type="ORF">SAMN04488102_104113</name>
</gene>
<keyword evidence="16" id="KW-1185">Reference proteome</keyword>
<dbReference type="GO" id="GO:0005886">
    <property type="term" value="C:plasma membrane"/>
    <property type="evidence" value="ECO:0007669"/>
    <property type="project" value="UniProtKB-SubCell"/>
</dbReference>
<evidence type="ECO:0000256" key="6">
    <source>
        <dbReference type="ARBA" id="ARBA00022989"/>
    </source>
</evidence>
<evidence type="ECO:0000256" key="1">
    <source>
        <dbReference type="ARBA" id="ARBA00005513"/>
    </source>
</evidence>
<keyword evidence="6 12" id="KW-1133">Transmembrane helix</keyword>
<dbReference type="OrthoDB" id="282095at2"/>
<evidence type="ECO:0000256" key="12">
    <source>
        <dbReference type="HAMAP-Rule" id="MF_01398"/>
    </source>
</evidence>
<dbReference type="PANTHER" id="PTHR33445">
    <property type="entry name" value="ATP SYNTHASE SUBUNIT B', CHLOROPLASTIC"/>
    <property type="match status" value="1"/>
</dbReference>
<comment type="function">
    <text evidence="12">Component of the F(0) channel, it forms part of the peripheral stalk, linking F(1) to F(0).</text>
</comment>
<evidence type="ECO:0000256" key="10">
    <source>
        <dbReference type="ARBA" id="ARBA00025198"/>
    </source>
</evidence>
<keyword evidence="7 12" id="KW-0406">Ion transport</keyword>
<dbReference type="STRING" id="753702.SAMN04488102_104113"/>
<evidence type="ECO:0000256" key="4">
    <source>
        <dbReference type="ARBA" id="ARBA00022692"/>
    </source>
</evidence>
<evidence type="ECO:0000256" key="13">
    <source>
        <dbReference type="RuleBase" id="RU003848"/>
    </source>
</evidence>
<keyword evidence="9 12" id="KW-0066">ATP synthesis</keyword>
<dbReference type="EMBL" id="FOLT01000004">
    <property type="protein sequence ID" value="SFC24668.1"/>
    <property type="molecule type" value="Genomic_DNA"/>
</dbReference>
<dbReference type="CDD" id="cd06503">
    <property type="entry name" value="ATP-synt_Fo_b"/>
    <property type="match status" value="1"/>
</dbReference>
<proteinExistence type="inferred from homology"/>
<evidence type="ECO:0000256" key="9">
    <source>
        <dbReference type="ARBA" id="ARBA00023310"/>
    </source>
</evidence>
<feature type="transmembrane region" description="Helical" evidence="12">
    <location>
        <begin position="6"/>
        <end position="27"/>
    </location>
</feature>
<dbReference type="PANTHER" id="PTHR33445:SF2">
    <property type="entry name" value="ATP SYNTHASE SUBUNIT B', CHLOROPLASTIC"/>
    <property type="match status" value="1"/>
</dbReference>
<dbReference type="GO" id="GO:0045259">
    <property type="term" value="C:proton-transporting ATP synthase complex"/>
    <property type="evidence" value="ECO:0007669"/>
    <property type="project" value="UniProtKB-KW"/>
</dbReference>
<evidence type="ECO:0000313" key="15">
    <source>
        <dbReference type="EMBL" id="SFC24668.1"/>
    </source>
</evidence>
<evidence type="ECO:0000313" key="16">
    <source>
        <dbReference type="Proteomes" id="UP000199612"/>
    </source>
</evidence>
<evidence type="ECO:0000256" key="3">
    <source>
        <dbReference type="ARBA" id="ARBA00022547"/>
    </source>
</evidence>
<feature type="coiled-coil region" evidence="14">
    <location>
        <begin position="34"/>
        <end position="127"/>
    </location>
</feature>
<name>A0A1I1HRS4_9LACT</name>
<keyword evidence="2 12" id="KW-0813">Transport</keyword>
<dbReference type="HAMAP" id="MF_01398">
    <property type="entry name" value="ATP_synth_b_bprime"/>
    <property type="match status" value="1"/>
</dbReference>
<keyword evidence="3 12" id="KW-0138">CF(0)</keyword>
<evidence type="ECO:0000256" key="2">
    <source>
        <dbReference type="ARBA" id="ARBA00022448"/>
    </source>
</evidence>
<keyword evidence="5 12" id="KW-0375">Hydrogen ion transport</keyword>
<keyword evidence="12" id="KW-1003">Cell membrane</keyword>
<dbReference type="GO" id="GO:0046933">
    <property type="term" value="F:proton-transporting ATP synthase activity, rotational mechanism"/>
    <property type="evidence" value="ECO:0007669"/>
    <property type="project" value="UniProtKB-UniRule"/>
</dbReference>